<feature type="compositionally biased region" description="Polar residues" evidence="6">
    <location>
        <begin position="190"/>
        <end position="200"/>
    </location>
</feature>
<feature type="region of interest" description="Disordered" evidence="6">
    <location>
        <begin position="2082"/>
        <end position="2115"/>
    </location>
</feature>
<dbReference type="PANTHER" id="PTHR47970:SF12">
    <property type="entry name" value="KINESIN FAMILY MEMBER 11"/>
    <property type="match status" value="1"/>
</dbReference>
<feature type="compositionally biased region" description="Acidic residues" evidence="6">
    <location>
        <begin position="1152"/>
        <end position="1166"/>
    </location>
</feature>
<dbReference type="GO" id="GO:0005876">
    <property type="term" value="C:spindle microtubule"/>
    <property type="evidence" value="ECO:0007669"/>
    <property type="project" value="TreeGrafter"/>
</dbReference>
<keyword evidence="4" id="KW-0206">Cytoskeleton</keyword>
<evidence type="ECO:0000256" key="6">
    <source>
        <dbReference type="SAM" id="MobiDB-lite"/>
    </source>
</evidence>
<reference evidence="7 8" key="1">
    <citation type="submission" date="2019-03" db="EMBL/GenBank/DDBJ databases">
        <title>Single cell metagenomics reveals metabolic interactions within the superorganism composed of flagellate Streblomastix strix and complex community of Bacteroidetes bacteria on its surface.</title>
        <authorList>
            <person name="Treitli S.C."/>
            <person name="Kolisko M."/>
            <person name="Husnik F."/>
            <person name="Keeling P."/>
            <person name="Hampl V."/>
        </authorList>
    </citation>
    <scope>NUCLEOTIDE SEQUENCE [LARGE SCALE GENOMIC DNA]</scope>
    <source>
        <strain evidence="7">ST1C</strain>
    </source>
</reference>
<protein>
    <submittedName>
        <fullName evidence="7">Uncharacterized protein</fullName>
    </submittedName>
</protein>
<comment type="caution">
    <text evidence="7">The sequence shown here is derived from an EMBL/GenBank/DDBJ whole genome shotgun (WGS) entry which is preliminary data.</text>
</comment>
<feature type="region of interest" description="Disordered" evidence="6">
    <location>
        <begin position="1553"/>
        <end position="1581"/>
    </location>
</feature>
<sequence length="2168" mass="252954">MKVNNAQEEESKSTIQGQQASQQSQQNPNQITPQISRSQTYYKQTLVSTPSRYISSFGSPSTNSLSLQPQARRSAAEQVEIAGVSQINLRLLMSVLQYGKPLTMLVPVSSSGTFTAKVVPDTISLWKDGQTSLTKLLKDPDAADENDEYSNQLDDEDFGGEFVEDDDFLQSELQMAKFGDVNGEMPWDQSPDNSRQTSPNAEKKRKIVNRKSTKSLVPIARTMSPTKSSSPSKTLTTSKSSVYMFQTLKGGKPSMIKWIKNKKQYQQNLDAQRQTLADIGGNDDIMNQYADEEEVQQICSVIHVELRLVPIFPNHFGILPSLKMKKMLQGKELLAFHSQKDILMHLQGFENQILSRKDIKSLIKGNVLYSEKDQQGRLNALQAHEDEQKNGNKQSKQENTPQKRSIKSLPPSSNQTPQDSDNKQLNAQNEEKYEVEITTAPLYRPVKVQLLIFWAEANAKVEHPFISYKEQQEQDLKKQEEEQEKMKTLKKLEKELFGRTLEEEEEKSKTKTQKQKVSDQAKRMLLQEEFQKLKQQEEKEQKLKIKKQTEQKVRDSLKVKKLPGRIIVRARTTDSKSEIVETQPASFTIEEDPQQPGNFLRDGKRGYFYEELNVITDERSPVILSLINQEPKSIKKQKAAVNQSQLSMQISKQLEQQIPGCSSFQFQEIALTTIAIPILEAAQRLEELYLIRYVDEDRGFALNVGLCVHHMKMIRRMFEAPKIGIQMQLYLPLTSSKNPPYPPVVVSRVAGDSMKEWEDIKNYRKRRDLLQKKENEMKTLKRLKKKKQSSKQLLSKKSTIGAIQTEFQKEEFKIDENDPEMSLFMSKEGYPRKSLSFTCVPIKKRPVRTWRVGKGNWGKWLQFLGKKNMNDNNANERQGQNLTKNIIDGKSIIEGKGELSGVTQRKMKRIDNTYDINTVQANLEDGWNRYKTSFGFVDKKIVNLPTDNMIIARRQFDNRYEGKVESIYTQIVKQPNINQQLSSPPITSTSIVAQDQSSQLQIAQQQQQNQFEWSGEQFWRNYLPMFSDLGDGDDMIGTKDVPGQSQYSIVNFNEVKRGQVPVLAQENKIQRLQSGIAGLFGTGDNNANPGQGANRIDPSYLPPLDRYSLILPQDESKYLLFQYDPTIIQNEEVPIDDQLLDFLDGEAEWEIVQDDDSEDNNDDENYQNEQIKGVHKKSRKDNKASFNEDYGDDVGFTSPTYGIRVLKPQTTVHSIVAQLKSIPNYTSRTVPIQPIYEYQHLQFNVNLKKLYRRLSIIRNFDVNIEPNDEVSRIPHVDFLKGFNFPVRPMIPLPPYQVLNQFYTTHLPPPLNDCIKAEKENKAVKELKQGLEYEQSIQQNSEIISVSFVDKNGYGNLVSAFFDPKLYFGGHPAIVCEFYAPIVRNDTSNALSGSEIQSQKGLQRPQSMSGSISQSSFQAISSNERRKIQFLTLKGVAIVLLADDESRLYIEQLETGNFCRMYLTCPSVPINSLDMNKFNSIRIDIKMFPIKGLDVKMIKELRNRDASHVIDEYGEEEEDEAIVQQQEDEEAKQGMTHIFETRIAKREIQTREMYDQDVQFGDSKDPSGKKSANTGKDNLKGGDYSVSDIMNYKNNVFGAKKSGIINLNREVSEEIIYDEEEEKEQKKREEELRKRMSEIDRKRREEQERLELEERRRQEDIVRRYVHQNNTLKEPTYMARNDYNVIPKEEIDRWYDDHEEDKKIRDALLLKYEKETYLRKKKEEEKRKKREEEDRKRLEEEQRRRAKEDEMQRKRLEADRKRKEEDERRIREEEEKRKQRELQKQYEAEQEQIKQQEKARRQAERDAKNKKKREMGQEEDKDYDDIDLQKELAEIERQKALLIQQYLDELKRQENALQRQKEDEDYERGCMILEEDRQRMKDEERNMREFVVKERVLNNGMTEDQMRLKKKKEDILKKQEEEKKKLEEEERKYKEKNKKRKKKEDDARKWAEEELQRLADEKTIQEAEEAEWRRQIEDDYKKQEETQSQEGQFAHKYQDKEKLLQRKEIIEQKVRERRAQSGMALNDQNVAFETKEQEEQRIKLWVLYLKQKAKKELILKKIQSQGSLTGETLDPLQAKRQIKHQDSTQVENVKSPFSPKVKPVTHGKLKKDRKLSSTGLSQILSEVEQLENKKQKIKEIDLEKRKEIEKQIGKQQIDSMQSPPVKPNQ</sequence>
<evidence type="ECO:0000313" key="7">
    <source>
        <dbReference type="EMBL" id="KAA6401910.1"/>
    </source>
</evidence>
<feature type="region of interest" description="Disordered" evidence="6">
    <location>
        <begin position="1720"/>
        <end position="1824"/>
    </location>
</feature>
<feature type="coiled-coil region" evidence="5">
    <location>
        <begin position="1618"/>
        <end position="1655"/>
    </location>
</feature>
<evidence type="ECO:0000313" key="8">
    <source>
        <dbReference type="Proteomes" id="UP000324800"/>
    </source>
</evidence>
<dbReference type="PANTHER" id="PTHR47970">
    <property type="entry name" value="KINESIN-LIKE PROTEIN KIF11"/>
    <property type="match status" value="1"/>
</dbReference>
<gene>
    <name evidence="7" type="ORF">EZS28_002567</name>
</gene>
<feature type="compositionally biased region" description="Basic and acidic residues" evidence="6">
    <location>
        <begin position="500"/>
        <end position="509"/>
    </location>
</feature>
<feature type="compositionally biased region" description="Polar residues" evidence="6">
    <location>
        <begin position="410"/>
        <end position="427"/>
    </location>
</feature>
<feature type="region of interest" description="Disordered" evidence="6">
    <location>
        <begin position="1974"/>
        <end position="1997"/>
    </location>
</feature>
<dbReference type="InterPro" id="IPR047149">
    <property type="entry name" value="KIF11-like"/>
</dbReference>
<evidence type="ECO:0000256" key="5">
    <source>
        <dbReference type="SAM" id="Coils"/>
    </source>
</evidence>
<dbReference type="EMBL" id="SNRW01000315">
    <property type="protein sequence ID" value="KAA6401910.1"/>
    <property type="molecule type" value="Genomic_DNA"/>
</dbReference>
<keyword evidence="2" id="KW-0963">Cytoplasm</keyword>
<feature type="compositionally biased region" description="Low complexity" evidence="6">
    <location>
        <begin position="13"/>
        <end position="35"/>
    </location>
</feature>
<keyword evidence="5" id="KW-0175">Coiled coil</keyword>
<accession>A0A5J4X3W8</accession>
<dbReference type="GO" id="GO:0008574">
    <property type="term" value="F:plus-end-directed microtubule motor activity"/>
    <property type="evidence" value="ECO:0007669"/>
    <property type="project" value="TreeGrafter"/>
</dbReference>
<feature type="region of interest" description="Disordered" evidence="6">
    <location>
        <begin position="385"/>
        <end position="427"/>
    </location>
</feature>
<feature type="coiled-coil region" evidence="5">
    <location>
        <begin position="760"/>
        <end position="793"/>
    </location>
</feature>
<feature type="region of interest" description="Disordered" evidence="6">
    <location>
        <begin position="500"/>
        <end position="519"/>
    </location>
</feature>
<evidence type="ECO:0000256" key="2">
    <source>
        <dbReference type="ARBA" id="ARBA00022490"/>
    </source>
</evidence>
<feature type="compositionally biased region" description="Basic and acidic residues" evidence="6">
    <location>
        <begin position="1919"/>
        <end position="1932"/>
    </location>
</feature>
<proteinExistence type="predicted"/>
<feature type="coiled-coil region" evidence="5">
    <location>
        <begin position="2119"/>
        <end position="2149"/>
    </location>
</feature>
<dbReference type="GO" id="GO:0072686">
    <property type="term" value="C:mitotic spindle"/>
    <property type="evidence" value="ECO:0007669"/>
    <property type="project" value="TreeGrafter"/>
</dbReference>
<feature type="compositionally biased region" description="Polar residues" evidence="6">
    <location>
        <begin position="391"/>
        <end position="403"/>
    </location>
</feature>
<keyword evidence="3" id="KW-0505">Motor protein</keyword>
<feature type="region of interest" description="Disordered" evidence="6">
    <location>
        <begin position="181"/>
        <end position="210"/>
    </location>
</feature>
<dbReference type="GO" id="GO:0051231">
    <property type="term" value="P:spindle elongation"/>
    <property type="evidence" value="ECO:0007669"/>
    <property type="project" value="TreeGrafter"/>
</dbReference>
<feature type="compositionally biased region" description="Basic and acidic residues" evidence="6">
    <location>
        <begin position="1974"/>
        <end position="1984"/>
    </location>
</feature>
<evidence type="ECO:0000256" key="4">
    <source>
        <dbReference type="ARBA" id="ARBA00023212"/>
    </source>
</evidence>
<feature type="region of interest" description="Disordered" evidence="6">
    <location>
        <begin position="1"/>
        <end position="35"/>
    </location>
</feature>
<feature type="region of interest" description="Disordered" evidence="6">
    <location>
        <begin position="1919"/>
        <end position="1948"/>
    </location>
</feature>
<dbReference type="GO" id="GO:0090307">
    <property type="term" value="P:mitotic spindle assembly"/>
    <property type="evidence" value="ECO:0007669"/>
    <property type="project" value="TreeGrafter"/>
</dbReference>
<feature type="coiled-coil region" evidence="5">
    <location>
        <begin position="523"/>
        <end position="553"/>
    </location>
</feature>
<evidence type="ECO:0000256" key="1">
    <source>
        <dbReference type="ARBA" id="ARBA00004245"/>
    </source>
</evidence>
<comment type="subcellular location">
    <subcellularLocation>
        <location evidence="1">Cytoplasm</location>
        <location evidence="1">Cytoskeleton</location>
    </subcellularLocation>
</comment>
<name>A0A5J4X3W8_9EUKA</name>
<feature type="region of interest" description="Disordered" evidence="6">
    <location>
        <begin position="1152"/>
        <end position="1184"/>
    </location>
</feature>
<evidence type="ECO:0000256" key="3">
    <source>
        <dbReference type="ARBA" id="ARBA00023175"/>
    </source>
</evidence>
<feature type="compositionally biased region" description="Basic residues" evidence="6">
    <location>
        <begin position="2102"/>
        <end position="2112"/>
    </location>
</feature>
<organism evidence="7 8">
    <name type="scientific">Streblomastix strix</name>
    <dbReference type="NCBI Taxonomy" id="222440"/>
    <lineage>
        <taxon>Eukaryota</taxon>
        <taxon>Metamonada</taxon>
        <taxon>Preaxostyla</taxon>
        <taxon>Oxymonadida</taxon>
        <taxon>Streblomastigidae</taxon>
        <taxon>Streblomastix</taxon>
    </lineage>
</organism>
<dbReference type="Proteomes" id="UP000324800">
    <property type="component" value="Unassembled WGS sequence"/>
</dbReference>
<feature type="compositionally biased region" description="Basic and acidic residues" evidence="6">
    <location>
        <begin position="1720"/>
        <end position="1806"/>
    </location>
</feature>